<proteinExistence type="predicted"/>
<dbReference type="InParanoid" id="A0A1C7NMM5"/>
<comment type="caution">
    <text evidence="1">The sequence shown here is derived from an EMBL/GenBank/DDBJ whole genome shotgun (WGS) entry which is preliminary data.</text>
</comment>
<dbReference type="Proteomes" id="UP000093000">
    <property type="component" value="Unassembled WGS sequence"/>
</dbReference>
<name>A0A1C7NMM5_9FUNG</name>
<evidence type="ECO:0000313" key="2">
    <source>
        <dbReference type="Proteomes" id="UP000093000"/>
    </source>
</evidence>
<accession>A0A1C7NMM5</accession>
<gene>
    <name evidence="1" type="ORF">A0J61_02232</name>
</gene>
<protein>
    <submittedName>
        <fullName evidence="1">Uncharacterized protein</fullName>
    </submittedName>
</protein>
<sequence>MGLNDYQSIEQVHHSLGILKRDPKDSIVNHGSKEECIVSHTKRGNYENDFTFPNGLVDLDHHHPPTRYHN</sequence>
<keyword evidence="2" id="KW-1185">Reference proteome</keyword>
<reference evidence="1 2" key="1">
    <citation type="submission" date="2016-03" db="EMBL/GenBank/DDBJ databases">
        <title>Choanephora cucurbitarum.</title>
        <authorList>
            <person name="Min B."/>
            <person name="Park H."/>
            <person name="Park J.-H."/>
            <person name="Shin H.-D."/>
            <person name="Choi I.-G."/>
        </authorList>
    </citation>
    <scope>NUCLEOTIDE SEQUENCE [LARGE SCALE GENOMIC DNA]</scope>
    <source>
        <strain evidence="1 2">KUS-F28377</strain>
    </source>
</reference>
<organism evidence="1 2">
    <name type="scientific">Choanephora cucurbitarum</name>
    <dbReference type="NCBI Taxonomy" id="101091"/>
    <lineage>
        <taxon>Eukaryota</taxon>
        <taxon>Fungi</taxon>
        <taxon>Fungi incertae sedis</taxon>
        <taxon>Mucoromycota</taxon>
        <taxon>Mucoromycotina</taxon>
        <taxon>Mucoromycetes</taxon>
        <taxon>Mucorales</taxon>
        <taxon>Mucorineae</taxon>
        <taxon>Choanephoraceae</taxon>
        <taxon>Choanephoroideae</taxon>
        <taxon>Choanephora</taxon>
    </lineage>
</organism>
<dbReference type="EMBL" id="LUGH01000081">
    <property type="protein sequence ID" value="OBZ89726.1"/>
    <property type="molecule type" value="Genomic_DNA"/>
</dbReference>
<dbReference type="AlphaFoldDB" id="A0A1C7NMM5"/>
<evidence type="ECO:0000313" key="1">
    <source>
        <dbReference type="EMBL" id="OBZ89726.1"/>
    </source>
</evidence>